<keyword evidence="2" id="KW-0547">Nucleotide-binding</keyword>
<dbReference type="GO" id="GO:0004386">
    <property type="term" value="F:helicase activity"/>
    <property type="evidence" value="ECO:0007669"/>
    <property type="project" value="UniProtKB-KW"/>
</dbReference>
<dbReference type="RefSeq" id="WP_152583935.1">
    <property type="nucleotide sequence ID" value="NZ_JAVJPO010000025.1"/>
</dbReference>
<dbReference type="Pfam" id="PF13625">
    <property type="entry name" value="Helicase_C_3"/>
    <property type="match status" value="1"/>
</dbReference>
<evidence type="ECO:0000313" key="2">
    <source>
        <dbReference type="EMBL" id="NHF63606.1"/>
    </source>
</evidence>
<dbReference type="InterPro" id="IPR032830">
    <property type="entry name" value="XPB/Ssl2_N"/>
</dbReference>
<dbReference type="EMBL" id="VIKT02000017">
    <property type="protein sequence ID" value="NHF63606.1"/>
    <property type="molecule type" value="Genomic_DNA"/>
</dbReference>
<comment type="caution">
    <text evidence="2">The sequence shown here is derived from an EMBL/GenBank/DDBJ whole genome shotgun (WGS) entry which is preliminary data.</text>
</comment>
<organism evidence="2 3">
    <name type="scientific">Microcella pacifica</name>
    <dbReference type="NCBI Taxonomy" id="2591847"/>
    <lineage>
        <taxon>Bacteria</taxon>
        <taxon>Bacillati</taxon>
        <taxon>Actinomycetota</taxon>
        <taxon>Actinomycetes</taxon>
        <taxon>Micrococcales</taxon>
        <taxon>Microbacteriaceae</taxon>
        <taxon>Microcella</taxon>
    </lineage>
</organism>
<sequence length="615" mass="65331">MPATSSASLALAARLRDLDDASVTRIIRERSISPTSLRDIFDLAEALLDPAAIGIALARQTRPTLAALVTAGEAESMPVTEVARRLDRPVEQVRSDLHAALDAVLIDLVDDTVTVWPTVVAELAQWPQRGLPGSVALTSEHPPVSLDAVDDADRASVDRGAAERAFTTTTQLTEIVLALAEVPGRLLARGGLSLPDAKRLAEVAGVELDELPLLLDLAALADLVEDDEGFTRATTRSDEWRRAPLADRWQHVAEAWVALLPVELVELLASRPLARWGAALTDFVHWLYPAGGDALDARMARRGAQGERLGVTADGRASTMGAVLLSRGAAAASAVLAPLVPPDVDQVYLQHDLTVVSPGPLAAHLDERLRRLADVESAGLAGRYRVTADSVTRAVALGESAEELLAFLEQLSLTGVPQPVEYLIRETAARYGSVRVAPANEGERGGARTLVTSEDRLLLDSLLVDAATAPLGLQLSSPGRAVSRFEPAVVLWTLIDARYPAAPADGFPAPERPGRTRPVAPVSVTDSVADAVARIRSGSTVGTDGDDAWVGRQWELAVRGKLAVRATVRLPDGSERSFDLEPTGIAAGRVRGRDRDADVERTLPIASITGLEPLE</sequence>
<gene>
    <name evidence="2" type="ORF">FK219_010215</name>
</gene>
<keyword evidence="2" id="KW-0067">ATP-binding</keyword>
<feature type="domain" description="Helicase XPB/Ssl2 N-terminal" evidence="1">
    <location>
        <begin position="348"/>
        <end position="474"/>
    </location>
</feature>
<reference evidence="2 3" key="1">
    <citation type="submission" date="2019-06" db="EMBL/GenBank/DDBJ databases">
        <authorList>
            <person name="De-Chao Zhang Q."/>
        </authorList>
    </citation>
    <scope>NUCLEOTIDE SEQUENCE [LARGE SCALE GENOMIC DNA]</scope>
    <source>
        <strain evidence="2 3">KN1116</strain>
    </source>
</reference>
<keyword evidence="3" id="KW-1185">Reference proteome</keyword>
<accession>A0A9E5JR49</accession>
<reference evidence="2 3" key="2">
    <citation type="submission" date="2020-03" db="EMBL/GenBank/DDBJ databases">
        <title>Chryseoglobus sp. isolated from a deep-sea seamount.</title>
        <authorList>
            <person name="Zhang D.-C."/>
        </authorList>
    </citation>
    <scope>NUCLEOTIDE SEQUENCE [LARGE SCALE GENOMIC DNA]</scope>
    <source>
        <strain evidence="2 3">KN1116</strain>
    </source>
</reference>
<evidence type="ECO:0000259" key="1">
    <source>
        <dbReference type="Pfam" id="PF13625"/>
    </source>
</evidence>
<dbReference type="OrthoDB" id="3415124at2"/>
<evidence type="ECO:0000313" key="3">
    <source>
        <dbReference type="Proteomes" id="UP000818266"/>
    </source>
</evidence>
<protein>
    <submittedName>
        <fullName evidence="2">Helicase-associated domain-containing protein</fullName>
    </submittedName>
</protein>
<keyword evidence="2" id="KW-0378">Hydrolase</keyword>
<proteinExistence type="predicted"/>
<name>A0A9E5JR49_9MICO</name>
<keyword evidence="2" id="KW-0347">Helicase</keyword>
<dbReference type="Proteomes" id="UP000818266">
    <property type="component" value="Unassembled WGS sequence"/>
</dbReference>
<dbReference type="AlphaFoldDB" id="A0A9E5JR49"/>